<feature type="active site" description="Nucleophile" evidence="7">
    <location>
        <position position="218"/>
    </location>
</feature>
<dbReference type="PANTHER" id="PTHR36699">
    <property type="entry name" value="LD-TRANSPEPTIDASE"/>
    <property type="match status" value="1"/>
</dbReference>
<dbReference type="InterPro" id="IPR032710">
    <property type="entry name" value="NTF2-like_dom_sf"/>
</dbReference>
<dbReference type="SUPFAM" id="SSF54427">
    <property type="entry name" value="NTF2-like"/>
    <property type="match status" value="1"/>
</dbReference>
<sequence length="388" mass="44772">MNSNFFKLNDIKKLNIFFAILLISNQVSLGKPKENLLLQKNEHIISQNSSDVHKSPLFQKTFNSGLAITVPKAIDTQSQSNSIQNIPSAFISLTSYEPTYAMVVEKNLHRLSVFKVTPSGTYSLVKRYHALTGKEPGDKKFRGDNRTPEGIYFIVGRKEGSTLMQLWGNAARKYGPRAFVLDYPNIFDKRQRKTGSGIWIHGVDSNERMQRPFDTEGCVALRNEDVLDITKYVTEFKTPVVIVSEMQMVSYESVQQEKEKVIDMVESWRQSWEKSEFKVYLSYYSEHFRSLGKSKNGWLNMKMNLSKIRQGDIKVQVSEPKILSFQNQLLVEFFQKYTSPDKVDFGRKFLYLRKEGDEYKIIAEKWYGASKAVSDLIVLNDSLKKNRN</sequence>
<dbReference type="InterPro" id="IPR005490">
    <property type="entry name" value="LD_TPept_cat_dom"/>
</dbReference>
<dbReference type="GO" id="GO:0009252">
    <property type="term" value="P:peptidoglycan biosynthetic process"/>
    <property type="evidence" value="ECO:0007669"/>
    <property type="project" value="UniProtKB-UniPathway"/>
</dbReference>
<evidence type="ECO:0000256" key="5">
    <source>
        <dbReference type="ARBA" id="ARBA00022984"/>
    </source>
</evidence>
<dbReference type="GO" id="GO:0016740">
    <property type="term" value="F:transferase activity"/>
    <property type="evidence" value="ECO:0007669"/>
    <property type="project" value="UniProtKB-KW"/>
</dbReference>
<name>A0A369KN19_9BACT</name>
<organism evidence="9 10">
    <name type="scientific">Spirobacillus cienkowskii</name>
    <dbReference type="NCBI Taxonomy" id="495820"/>
    <lineage>
        <taxon>Bacteria</taxon>
        <taxon>Pseudomonadati</taxon>
        <taxon>Bdellovibrionota</taxon>
        <taxon>Oligoflexia</taxon>
        <taxon>Silvanigrellales</taxon>
        <taxon>Spirobacillus</taxon>
    </lineage>
</organism>
<dbReference type="CDD" id="cd16913">
    <property type="entry name" value="YkuD_like"/>
    <property type="match status" value="1"/>
</dbReference>
<accession>A0A369KN19</accession>
<evidence type="ECO:0000313" key="10">
    <source>
        <dbReference type="Proteomes" id="UP000253934"/>
    </source>
</evidence>
<evidence type="ECO:0000256" key="2">
    <source>
        <dbReference type="ARBA" id="ARBA00005992"/>
    </source>
</evidence>
<keyword evidence="3" id="KW-0808">Transferase</keyword>
<evidence type="ECO:0000256" key="1">
    <source>
        <dbReference type="ARBA" id="ARBA00004752"/>
    </source>
</evidence>
<dbReference type="Pfam" id="PF24125">
    <property type="entry name" value="Cds6_C"/>
    <property type="match status" value="1"/>
</dbReference>
<comment type="similarity">
    <text evidence="2">Belongs to the YkuD family.</text>
</comment>
<evidence type="ECO:0000256" key="3">
    <source>
        <dbReference type="ARBA" id="ARBA00022679"/>
    </source>
</evidence>
<keyword evidence="5 7" id="KW-0573">Peptidoglycan synthesis</keyword>
<evidence type="ECO:0000256" key="6">
    <source>
        <dbReference type="ARBA" id="ARBA00023316"/>
    </source>
</evidence>
<comment type="pathway">
    <text evidence="1 7">Cell wall biogenesis; peptidoglycan biosynthesis.</text>
</comment>
<dbReference type="InterPro" id="IPR038063">
    <property type="entry name" value="Transpep_catalytic_dom"/>
</dbReference>
<feature type="domain" description="L,D-TPase catalytic" evidence="8">
    <location>
        <begin position="100"/>
        <end position="243"/>
    </location>
</feature>
<evidence type="ECO:0000259" key="8">
    <source>
        <dbReference type="PROSITE" id="PS52029"/>
    </source>
</evidence>
<dbReference type="AlphaFoldDB" id="A0A369KN19"/>
<dbReference type="Proteomes" id="UP000253934">
    <property type="component" value="Unassembled WGS sequence"/>
</dbReference>
<dbReference type="Pfam" id="PF03734">
    <property type="entry name" value="YkuD"/>
    <property type="match status" value="1"/>
</dbReference>
<dbReference type="Gene3D" id="2.40.440.10">
    <property type="entry name" value="L,D-transpeptidase catalytic domain-like"/>
    <property type="match status" value="1"/>
</dbReference>
<evidence type="ECO:0000256" key="7">
    <source>
        <dbReference type="PROSITE-ProRule" id="PRU01373"/>
    </source>
</evidence>
<dbReference type="GO" id="GO:0071555">
    <property type="term" value="P:cell wall organization"/>
    <property type="evidence" value="ECO:0007669"/>
    <property type="project" value="UniProtKB-UniRule"/>
</dbReference>
<feature type="active site" description="Proton donor/acceptor" evidence="7">
    <location>
        <position position="201"/>
    </location>
</feature>
<comment type="caution">
    <text evidence="9">The sequence shown here is derived from an EMBL/GenBank/DDBJ whole genome shotgun (WGS) entry which is preliminary data.</text>
</comment>
<dbReference type="Gene3D" id="3.10.450.50">
    <property type="match status" value="1"/>
</dbReference>
<proteinExistence type="inferred from homology"/>
<dbReference type="PANTHER" id="PTHR36699:SF1">
    <property type="entry name" value="L,D-TRANSPEPTIDASE YAFK-RELATED"/>
    <property type="match status" value="1"/>
</dbReference>
<dbReference type="GO" id="GO:0004180">
    <property type="term" value="F:carboxypeptidase activity"/>
    <property type="evidence" value="ECO:0007669"/>
    <property type="project" value="UniProtKB-ARBA"/>
</dbReference>
<dbReference type="EMBL" id="QOVW01000068">
    <property type="protein sequence ID" value="RDB36049.1"/>
    <property type="molecule type" value="Genomic_DNA"/>
</dbReference>
<dbReference type="GO" id="GO:0008360">
    <property type="term" value="P:regulation of cell shape"/>
    <property type="evidence" value="ECO:0007669"/>
    <property type="project" value="UniProtKB-UniRule"/>
</dbReference>
<dbReference type="SUPFAM" id="SSF141523">
    <property type="entry name" value="L,D-transpeptidase catalytic domain-like"/>
    <property type="match status" value="1"/>
</dbReference>
<gene>
    <name evidence="9" type="ORF">DCC88_07085</name>
</gene>
<dbReference type="PROSITE" id="PS52029">
    <property type="entry name" value="LD_TPASE"/>
    <property type="match status" value="1"/>
</dbReference>
<evidence type="ECO:0000256" key="4">
    <source>
        <dbReference type="ARBA" id="ARBA00022960"/>
    </source>
</evidence>
<dbReference type="RefSeq" id="WP_338634846.1">
    <property type="nucleotide sequence ID" value="NZ_CP146516.1"/>
</dbReference>
<keyword evidence="10" id="KW-1185">Reference proteome</keyword>
<keyword evidence="4 7" id="KW-0133">Cell shape</keyword>
<dbReference type="UniPathway" id="UPA00219"/>
<reference evidence="9" key="1">
    <citation type="submission" date="2018-04" db="EMBL/GenBank/DDBJ databases">
        <title>Draft genome sequence of the Candidatus Spirobacillus cienkowskii, a pathogen of freshwater Daphnia species, reconstructed from hemolymph metagenomic reads.</title>
        <authorList>
            <person name="Bresciani L."/>
            <person name="Lemos L.N."/>
            <person name="Wale N."/>
            <person name="Lin J.Y."/>
            <person name="Fernandes G.R."/>
            <person name="Duffy M.A."/>
            <person name="Rodrigues J.M."/>
        </authorList>
    </citation>
    <scope>NUCLEOTIDE SEQUENCE [LARGE SCALE GENOMIC DNA]</scope>
    <source>
        <strain evidence="9">Binning01</strain>
    </source>
</reference>
<evidence type="ECO:0000313" key="9">
    <source>
        <dbReference type="EMBL" id="RDB36049.1"/>
    </source>
</evidence>
<dbReference type="InterPro" id="IPR056203">
    <property type="entry name" value="Cds6_C"/>
</dbReference>
<keyword evidence="6 7" id="KW-0961">Cell wall biogenesis/degradation</keyword>
<protein>
    <recommendedName>
        <fullName evidence="8">L,D-TPase catalytic domain-containing protein</fullName>
    </recommendedName>
</protein>